<dbReference type="AlphaFoldDB" id="A0A1I7DVI0"/>
<gene>
    <name evidence="3" type="ORF">SAMN05192562_10752</name>
</gene>
<dbReference type="InterPro" id="IPR001279">
    <property type="entry name" value="Metallo-B-lactamas"/>
</dbReference>
<sequence length="285" mass="30988">MRKISIPLLALVSISSANALAAPLSIKVYNPQDKGIFAVSSSLITGPTEAMLIDSQFSVKDGAKLVEMIRASGKKLKSVLITSGDPDFYFGLEPVVNAFPDVQVLATPEVVKHIKETQEAKLAYWGPQLKDGAPAKVIVPQQTTKTRFYVDGEEVEIRSPESHAAYVWVPSAKTILGGTGVSWGIHVWTADTQTLQSRDAWIKTLSEMKALAPARVIPGHYLGQLPHGAEAITFTSEYLKAFNTAVKEQKHSAGVISTMEKKWPDLQGKSSLELSAKVNTGEMKW</sequence>
<evidence type="ECO:0000313" key="3">
    <source>
        <dbReference type="EMBL" id="SFU15697.1"/>
    </source>
</evidence>
<dbReference type="Proteomes" id="UP000199187">
    <property type="component" value="Unassembled WGS sequence"/>
</dbReference>
<dbReference type="OrthoDB" id="8441428at2"/>
<organism evidence="3 4">
    <name type="scientific">Kosakonia arachidis</name>
    <dbReference type="NCBI Taxonomy" id="551989"/>
    <lineage>
        <taxon>Bacteria</taxon>
        <taxon>Pseudomonadati</taxon>
        <taxon>Pseudomonadota</taxon>
        <taxon>Gammaproteobacteria</taxon>
        <taxon>Enterobacterales</taxon>
        <taxon>Enterobacteriaceae</taxon>
        <taxon>Kosakonia</taxon>
    </lineage>
</organism>
<dbReference type="Gene3D" id="3.60.15.10">
    <property type="entry name" value="Ribonuclease Z/Hydroxyacylglutathione hydrolase-like"/>
    <property type="match status" value="1"/>
</dbReference>
<dbReference type="Pfam" id="PF00753">
    <property type="entry name" value="Lactamase_B"/>
    <property type="match status" value="1"/>
</dbReference>
<keyword evidence="1" id="KW-0732">Signal</keyword>
<dbReference type="SMART" id="SM00849">
    <property type="entry name" value="Lactamase_B"/>
    <property type="match status" value="1"/>
</dbReference>
<evidence type="ECO:0000313" key="4">
    <source>
        <dbReference type="Proteomes" id="UP000199187"/>
    </source>
</evidence>
<evidence type="ECO:0000256" key="1">
    <source>
        <dbReference type="SAM" id="SignalP"/>
    </source>
</evidence>
<reference evidence="4" key="1">
    <citation type="submission" date="2016-10" db="EMBL/GenBank/DDBJ databases">
        <authorList>
            <person name="Varghese N."/>
            <person name="Submissions S."/>
        </authorList>
    </citation>
    <scope>NUCLEOTIDE SEQUENCE [LARGE SCALE GENOMIC DNA]</scope>
    <source>
        <strain evidence="4">Ah-143</strain>
    </source>
</reference>
<dbReference type="NCBIfam" id="NF040580">
    <property type="entry name" value="MBL_fold_Vmh"/>
    <property type="match status" value="1"/>
</dbReference>
<dbReference type="RefSeq" id="WP_090125180.1">
    <property type="nucleotide sequence ID" value="NZ_CP045300.1"/>
</dbReference>
<dbReference type="EMBL" id="FPAU01000007">
    <property type="protein sequence ID" value="SFU15697.1"/>
    <property type="molecule type" value="Genomic_DNA"/>
</dbReference>
<feature type="signal peptide" evidence="1">
    <location>
        <begin position="1"/>
        <end position="21"/>
    </location>
</feature>
<feature type="domain" description="Metallo-beta-lactamase" evidence="2">
    <location>
        <begin position="38"/>
        <end position="220"/>
    </location>
</feature>
<keyword evidence="4" id="KW-1185">Reference proteome</keyword>
<accession>A0A1I7DVI0</accession>
<dbReference type="InterPro" id="IPR050855">
    <property type="entry name" value="NDM-1-like"/>
</dbReference>
<proteinExistence type="predicted"/>
<dbReference type="PANTHER" id="PTHR42951:SF14">
    <property type="entry name" value="METALLO-BETA-LACTAMASE SUPERFAMILY PROTEIN"/>
    <property type="match status" value="1"/>
</dbReference>
<protein>
    <submittedName>
        <fullName evidence="3">Glyoxylase, beta-lactamase superfamily II</fullName>
    </submittedName>
</protein>
<dbReference type="InterPro" id="IPR036866">
    <property type="entry name" value="RibonucZ/Hydroxyglut_hydro"/>
</dbReference>
<dbReference type="CDD" id="cd07739">
    <property type="entry name" value="metallo-hydrolase-like_MBL-fold"/>
    <property type="match status" value="1"/>
</dbReference>
<dbReference type="SUPFAM" id="SSF56281">
    <property type="entry name" value="Metallo-hydrolase/oxidoreductase"/>
    <property type="match status" value="1"/>
</dbReference>
<name>A0A1I7DVI0_9ENTR</name>
<dbReference type="PANTHER" id="PTHR42951">
    <property type="entry name" value="METALLO-BETA-LACTAMASE DOMAIN-CONTAINING"/>
    <property type="match status" value="1"/>
</dbReference>
<evidence type="ECO:0000259" key="2">
    <source>
        <dbReference type="SMART" id="SM00849"/>
    </source>
</evidence>
<feature type="chain" id="PRO_5011584734" evidence="1">
    <location>
        <begin position="22"/>
        <end position="285"/>
    </location>
</feature>